<name>A0ABX4N7Y5_9LEPT</name>
<evidence type="ECO:0000313" key="1">
    <source>
        <dbReference type="EMBL" id="PJZ29497.1"/>
    </source>
</evidence>
<dbReference type="Proteomes" id="UP000231919">
    <property type="component" value="Unassembled WGS sequence"/>
</dbReference>
<keyword evidence="2" id="KW-1185">Reference proteome</keyword>
<organism evidence="1 2">
    <name type="scientific">Leptospira kmetyi</name>
    <dbReference type="NCBI Taxonomy" id="408139"/>
    <lineage>
        <taxon>Bacteria</taxon>
        <taxon>Pseudomonadati</taxon>
        <taxon>Spirochaetota</taxon>
        <taxon>Spirochaetia</taxon>
        <taxon>Leptospirales</taxon>
        <taxon>Leptospiraceae</taxon>
        <taxon>Leptospira</taxon>
    </lineage>
</organism>
<accession>A0ABX4N7Y5</accession>
<sequence length="119" mass="13780">MRSYLLHSVMSRLFVIILVLNFTSQKVIDNDAVCGDIGSNEDHCPFAIQHPDDHGHEEESDHVCVNCPCNLTLFVSWDLYLTRIYKNLSVLYYSISNPVVIAYEDPIRLFRPPRNYFLS</sequence>
<evidence type="ECO:0000313" key="2">
    <source>
        <dbReference type="Proteomes" id="UP000231919"/>
    </source>
</evidence>
<gene>
    <name evidence="1" type="ORF">CH378_12485</name>
</gene>
<evidence type="ECO:0008006" key="3">
    <source>
        <dbReference type="Google" id="ProtNLM"/>
    </source>
</evidence>
<protein>
    <recommendedName>
        <fullName evidence="3">DUF2946 domain-containing protein</fullName>
    </recommendedName>
</protein>
<comment type="caution">
    <text evidence="1">The sequence shown here is derived from an EMBL/GenBank/DDBJ whole genome shotgun (WGS) entry which is preliminary data.</text>
</comment>
<proteinExistence type="predicted"/>
<dbReference type="EMBL" id="NPDP01000021">
    <property type="protein sequence ID" value="PJZ29497.1"/>
    <property type="molecule type" value="Genomic_DNA"/>
</dbReference>
<reference evidence="1 2" key="1">
    <citation type="submission" date="2017-07" db="EMBL/GenBank/DDBJ databases">
        <title>Leptospira spp. isolated from tropical soils.</title>
        <authorList>
            <person name="Thibeaux R."/>
            <person name="Iraola G."/>
            <person name="Ferres I."/>
            <person name="Bierque E."/>
            <person name="Girault D."/>
            <person name="Soupe-Gilbert M.-E."/>
            <person name="Picardeau M."/>
            <person name="Goarant C."/>
        </authorList>
    </citation>
    <scope>NUCLEOTIDE SEQUENCE [LARGE SCALE GENOMIC DNA]</scope>
    <source>
        <strain evidence="1 2">JW2-C-B1</strain>
    </source>
</reference>